<keyword evidence="5 12" id="KW-0812">Transmembrane</keyword>
<dbReference type="PRINTS" id="PR00124">
    <property type="entry name" value="ATPASEC"/>
</dbReference>
<evidence type="ECO:0000256" key="4">
    <source>
        <dbReference type="ARBA" id="ARBA00022547"/>
    </source>
</evidence>
<evidence type="ECO:0000259" key="13">
    <source>
        <dbReference type="Pfam" id="PF00137"/>
    </source>
</evidence>
<dbReference type="InterPro" id="IPR000454">
    <property type="entry name" value="ATP_synth_F0_csu"/>
</dbReference>
<keyword evidence="10 12" id="KW-0472">Membrane</keyword>
<keyword evidence="12" id="KW-1003">Cell membrane</keyword>
<feature type="site" description="Reversibly protonated during proton transport" evidence="12">
    <location>
        <position position="58"/>
    </location>
</feature>
<evidence type="ECO:0000256" key="8">
    <source>
        <dbReference type="ARBA" id="ARBA00023065"/>
    </source>
</evidence>
<dbReference type="Gene3D" id="1.20.20.10">
    <property type="entry name" value="F1F0 ATP synthase subunit C"/>
    <property type="match status" value="1"/>
</dbReference>
<evidence type="ECO:0000256" key="6">
    <source>
        <dbReference type="ARBA" id="ARBA00022781"/>
    </source>
</evidence>
<dbReference type="PROSITE" id="PS00605">
    <property type="entry name" value="ATPASE_C"/>
    <property type="match status" value="1"/>
</dbReference>
<gene>
    <name evidence="12 14" type="primary">atpE</name>
    <name evidence="14" type="ORF">CAXC1_100020</name>
</gene>
<keyword evidence="6 12" id="KW-0375">Hydrogen ion transport</keyword>
<keyword evidence="7 12" id="KW-1133">Transmembrane helix</keyword>
<reference evidence="14 15" key="1">
    <citation type="submission" date="2024-01" db="EMBL/GenBank/DDBJ databases">
        <authorList>
            <person name="Kunselman E."/>
        </authorList>
    </citation>
    <scope>NUCLEOTIDE SEQUENCE [LARGE SCALE GENOMIC DNA]</scope>
    <source>
        <strain evidence="14">2 abalone samples</strain>
    </source>
</reference>
<dbReference type="PANTHER" id="PTHR10031:SF0">
    <property type="entry name" value="ATPASE PROTEIN 9"/>
    <property type="match status" value="1"/>
</dbReference>
<keyword evidence="4 12" id="KW-0138">CF(0)</keyword>
<keyword evidence="15" id="KW-1185">Reference proteome</keyword>
<feature type="domain" description="V-ATPase proteolipid subunit C-like" evidence="13">
    <location>
        <begin position="9"/>
        <end position="71"/>
    </location>
</feature>
<evidence type="ECO:0000256" key="3">
    <source>
        <dbReference type="ARBA" id="ARBA00022448"/>
    </source>
</evidence>
<dbReference type="InterPro" id="IPR002379">
    <property type="entry name" value="ATPase_proteolipid_c-like_dom"/>
</dbReference>
<name>A0ABP0ERI3_9RICK</name>
<evidence type="ECO:0000256" key="10">
    <source>
        <dbReference type="ARBA" id="ARBA00023136"/>
    </source>
</evidence>
<dbReference type="Proteomes" id="UP001314181">
    <property type="component" value="Unassembled WGS sequence"/>
</dbReference>
<sequence>MDPEAFKYIAIGFTIFGMIGAAIAISKIFVAMVDSISRNPGAEEKMSKYVYVGAGLAEAMGLFALVVALLLMFK</sequence>
<evidence type="ECO:0000313" key="15">
    <source>
        <dbReference type="Proteomes" id="UP001314181"/>
    </source>
</evidence>
<evidence type="ECO:0000256" key="11">
    <source>
        <dbReference type="ARBA" id="ARBA00023310"/>
    </source>
</evidence>
<organism evidence="14 15">
    <name type="scientific">Candidatus Xenohaliotis californiensis</name>
    <dbReference type="NCBI Taxonomy" id="84677"/>
    <lineage>
        <taxon>Bacteria</taxon>
        <taxon>Pseudomonadati</taxon>
        <taxon>Pseudomonadota</taxon>
        <taxon>Alphaproteobacteria</taxon>
        <taxon>Rickettsiales</taxon>
        <taxon>Anaplasmataceae</taxon>
        <taxon>Candidatus Xenohaliotis</taxon>
    </lineage>
</organism>
<dbReference type="SUPFAM" id="SSF81333">
    <property type="entry name" value="F1F0 ATP synthase subunit C"/>
    <property type="match status" value="1"/>
</dbReference>
<dbReference type="RefSeq" id="WP_338363242.1">
    <property type="nucleotide sequence ID" value="NZ_CAWVOK010000001.1"/>
</dbReference>
<comment type="function">
    <text evidence="12">Key component of the F(0) channel; it plays a direct role in translocation across the membrane. A homomeric c-ring of between 10-14 subunits forms the central stalk rotor element with the F(1) delta and epsilon subunits.</text>
</comment>
<comment type="function">
    <text evidence="12">F(1)F(0) ATP synthase produces ATP from ADP in the presence of a proton or sodium gradient. F-type ATPases consist of two structural domains, F(1) containing the extramembraneous catalytic core and F(0) containing the membrane proton channel, linked together by a central stalk and a peripheral stalk. During catalysis, ATP synthesis in the catalytic domain of F(1) is coupled via a rotary mechanism of the central stalk subunits to proton translocation.</text>
</comment>
<evidence type="ECO:0000313" key="14">
    <source>
        <dbReference type="EMBL" id="CAK8162291.1"/>
    </source>
</evidence>
<evidence type="ECO:0000256" key="7">
    <source>
        <dbReference type="ARBA" id="ARBA00022989"/>
    </source>
</evidence>
<proteinExistence type="inferred from homology"/>
<dbReference type="NCBIfam" id="NF005733">
    <property type="entry name" value="PRK07558.1"/>
    <property type="match status" value="1"/>
</dbReference>
<keyword evidence="11 12" id="KW-0066">ATP synthesis</keyword>
<feature type="transmembrane region" description="Helical" evidence="12">
    <location>
        <begin position="6"/>
        <end position="30"/>
    </location>
</feature>
<dbReference type="EMBL" id="CAWVOK010000001">
    <property type="protein sequence ID" value="CAK8162291.1"/>
    <property type="molecule type" value="Genomic_DNA"/>
</dbReference>
<dbReference type="InterPro" id="IPR038662">
    <property type="entry name" value="ATP_synth_F0_csu_sf"/>
</dbReference>
<comment type="similarity">
    <text evidence="2 12">Belongs to the ATPase C chain family.</text>
</comment>
<evidence type="ECO:0000256" key="2">
    <source>
        <dbReference type="ARBA" id="ARBA00006704"/>
    </source>
</evidence>
<dbReference type="InterPro" id="IPR020537">
    <property type="entry name" value="ATP_synth_F0_csu_DDCD_BS"/>
</dbReference>
<evidence type="ECO:0000256" key="5">
    <source>
        <dbReference type="ARBA" id="ARBA00022692"/>
    </source>
</evidence>
<evidence type="ECO:0000256" key="12">
    <source>
        <dbReference type="HAMAP-Rule" id="MF_01396"/>
    </source>
</evidence>
<dbReference type="PANTHER" id="PTHR10031">
    <property type="entry name" value="ATP SYNTHASE LIPID-BINDING PROTEIN, MITOCHONDRIAL"/>
    <property type="match status" value="1"/>
</dbReference>
<keyword evidence="3 12" id="KW-0813">Transport</keyword>
<evidence type="ECO:0000256" key="9">
    <source>
        <dbReference type="ARBA" id="ARBA00023121"/>
    </source>
</evidence>
<feature type="transmembrane region" description="Helical" evidence="12">
    <location>
        <begin position="50"/>
        <end position="73"/>
    </location>
</feature>
<protein>
    <recommendedName>
        <fullName evidence="12">ATP synthase subunit c</fullName>
    </recommendedName>
    <alternativeName>
        <fullName evidence="12">ATP synthase F(0) sector subunit c</fullName>
    </alternativeName>
    <alternativeName>
        <fullName evidence="12">F-type ATPase subunit c</fullName>
        <shortName evidence="12">F-ATPase subunit c</shortName>
    </alternativeName>
    <alternativeName>
        <fullName evidence="12">Lipid-binding protein</fullName>
    </alternativeName>
</protein>
<keyword evidence="9 12" id="KW-0446">Lipid-binding</keyword>
<accession>A0ABP0ERI3</accession>
<keyword evidence="8 12" id="KW-0406">Ion transport</keyword>
<dbReference type="InterPro" id="IPR035921">
    <property type="entry name" value="F/V-ATP_Csub_sf"/>
</dbReference>
<comment type="caution">
    <text evidence="14">The sequence shown here is derived from an EMBL/GenBank/DDBJ whole genome shotgun (WGS) entry which is preliminary data.</text>
</comment>
<dbReference type="Pfam" id="PF00137">
    <property type="entry name" value="ATP-synt_C"/>
    <property type="match status" value="1"/>
</dbReference>
<evidence type="ECO:0000256" key="1">
    <source>
        <dbReference type="ARBA" id="ARBA00004141"/>
    </source>
</evidence>
<comment type="subcellular location">
    <subcellularLocation>
        <location evidence="12">Cell membrane</location>
        <topology evidence="12">Multi-pass membrane protein</topology>
    </subcellularLocation>
    <subcellularLocation>
        <location evidence="1">Membrane</location>
        <topology evidence="1">Multi-pass membrane protein</topology>
    </subcellularLocation>
</comment>
<dbReference type="HAMAP" id="MF_01396">
    <property type="entry name" value="ATP_synth_c_bact"/>
    <property type="match status" value="1"/>
</dbReference>